<evidence type="ECO:0000256" key="2">
    <source>
        <dbReference type="ARBA" id="ARBA00023082"/>
    </source>
</evidence>
<evidence type="ECO:0000256" key="1">
    <source>
        <dbReference type="ARBA" id="ARBA00023015"/>
    </source>
</evidence>
<evidence type="ECO:0000259" key="5">
    <source>
        <dbReference type="PROSITE" id="PS00715"/>
    </source>
</evidence>
<sequence>MTISYAAARNAPLLAMEDERVLLKHWQVSKDQCALESLVLSHARIVFYWARKLSDDQTEREDLVSEGILGLIHAADLFDLDRDVRFSTYARWWVKNATMTARDQLRAVVETPAGIQNSTQHSIDDDDSFASLA</sequence>
<keyword evidence="2" id="KW-0731">Sigma factor</keyword>
<dbReference type="GO" id="GO:0016987">
    <property type="term" value="F:sigma factor activity"/>
    <property type="evidence" value="ECO:0007669"/>
    <property type="project" value="UniProtKB-KW"/>
</dbReference>
<dbReference type="AlphaFoldDB" id="A0A0F9C3A1"/>
<dbReference type="GO" id="GO:0003677">
    <property type="term" value="F:DNA binding"/>
    <property type="evidence" value="ECO:0007669"/>
    <property type="project" value="UniProtKB-KW"/>
</dbReference>
<feature type="non-terminal residue" evidence="6">
    <location>
        <position position="133"/>
    </location>
</feature>
<dbReference type="Gene3D" id="1.20.120.1810">
    <property type="match status" value="1"/>
</dbReference>
<keyword evidence="1" id="KW-0805">Transcription regulation</keyword>
<dbReference type="InterPro" id="IPR000943">
    <property type="entry name" value="RNA_pol_sigma70"/>
</dbReference>
<dbReference type="SUPFAM" id="SSF88946">
    <property type="entry name" value="Sigma2 domain of RNA polymerase sigma factors"/>
    <property type="match status" value="1"/>
</dbReference>
<dbReference type="PROSITE" id="PS00715">
    <property type="entry name" value="SIGMA70_1"/>
    <property type="match status" value="1"/>
</dbReference>
<evidence type="ECO:0000313" key="6">
    <source>
        <dbReference type="EMBL" id="KKL20722.1"/>
    </source>
</evidence>
<accession>A0A0F9C3A1</accession>
<dbReference type="InterPro" id="IPR014284">
    <property type="entry name" value="RNA_pol_sigma-70_dom"/>
</dbReference>
<comment type="caution">
    <text evidence="6">The sequence shown here is derived from an EMBL/GenBank/DDBJ whole genome shotgun (WGS) entry which is preliminary data.</text>
</comment>
<dbReference type="InterPro" id="IPR050813">
    <property type="entry name" value="Sigma-70_Factor"/>
</dbReference>
<evidence type="ECO:0000256" key="4">
    <source>
        <dbReference type="ARBA" id="ARBA00023163"/>
    </source>
</evidence>
<organism evidence="6">
    <name type="scientific">marine sediment metagenome</name>
    <dbReference type="NCBI Taxonomy" id="412755"/>
    <lineage>
        <taxon>unclassified sequences</taxon>
        <taxon>metagenomes</taxon>
        <taxon>ecological metagenomes</taxon>
    </lineage>
</organism>
<dbReference type="NCBIfam" id="TIGR02937">
    <property type="entry name" value="sigma70-ECF"/>
    <property type="match status" value="1"/>
</dbReference>
<evidence type="ECO:0000256" key="3">
    <source>
        <dbReference type="ARBA" id="ARBA00023125"/>
    </source>
</evidence>
<dbReference type="Pfam" id="PF04542">
    <property type="entry name" value="Sigma70_r2"/>
    <property type="match status" value="1"/>
</dbReference>
<dbReference type="EMBL" id="LAZR01037989">
    <property type="protein sequence ID" value="KKL20722.1"/>
    <property type="molecule type" value="Genomic_DNA"/>
</dbReference>
<protein>
    <recommendedName>
        <fullName evidence="5">RNA polymerase sigma-70 domain-containing protein</fullName>
    </recommendedName>
</protein>
<keyword evidence="3" id="KW-0238">DNA-binding</keyword>
<dbReference type="PRINTS" id="PR00046">
    <property type="entry name" value="SIGMA70FCT"/>
</dbReference>
<gene>
    <name evidence="6" type="ORF">LCGC14_2452610</name>
</gene>
<dbReference type="InterPro" id="IPR013325">
    <property type="entry name" value="RNA_pol_sigma_r2"/>
</dbReference>
<dbReference type="PANTHER" id="PTHR30376:SF3">
    <property type="entry name" value="RNA POLYMERASE SIGMA FACTOR RPOH"/>
    <property type="match status" value="1"/>
</dbReference>
<dbReference type="GO" id="GO:0006352">
    <property type="term" value="P:DNA-templated transcription initiation"/>
    <property type="evidence" value="ECO:0007669"/>
    <property type="project" value="InterPro"/>
</dbReference>
<name>A0A0F9C3A1_9ZZZZ</name>
<keyword evidence="4" id="KW-0804">Transcription</keyword>
<proteinExistence type="predicted"/>
<feature type="domain" description="RNA polymerase sigma-70" evidence="5">
    <location>
        <begin position="62"/>
        <end position="75"/>
    </location>
</feature>
<dbReference type="InterPro" id="IPR007627">
    <property type="entry name" value="RNA_pol_sigma70_r2"/>
</dbReference>
<dbReference type="PANTHER" id="PTHR30376">
    <property type="entry name" value="SIGMA FACTOR RPOH HEAT SHOCK RELATED"/>
    <property type="match status" value="1"/>
</dbReference>
<reference evidence="6" key="1">
    <citation type="journal article" date="2015" name="Nature">
        <title>Complex archaea that bridge the gap between prokaryotes and eukaryotes.</title>
        <authorList>
            <person name="Spang A."/>
            <person name="Saw J.H."/>
            <person name="Jorgensen S.L."/>
            <person name="Zaremba-Niedzwiedzka K."/>
            <person name="Martijn J."/>
            <person name="Lind A.E."/>
            <person name="van Eijk R."/>
            <person name="Schleper C."/>
            <person name="Guy L."/>
            <person name="Ettema T.J."/>
        </authorList>
    </citation>
    <scope>NUCLEOTIDE SEQUENCE</scope>
</reference>